<accession>A0A2P6QZJ6</accession>
<evidence type="ECO:0000313" key="3">
    <source>
        <dbReference type="Proteomes" id="UP000238479"/>
    </source>
</evidence>
<gene>
    <name evidence="2" type="ORF">RchiOBHm_Chr4g0426781</name>
</gene>
<keyword evidence="1" id="KW-0472">Membrane</keyword>
<comment type="caution">
    <text evidence="2">The sequence shown here is derived from an EMBL/GenBank/DDBJ whole genome shotgun (WGS) entry which is preliminary data.</text>
</comment>
<keyword evidence="3" id="KW-1185">Reference proteome</keyword>
<protein>
    <submittedName>
        <fullName evidence="2">Uncharacterized protein</fullName>
    </submittedName>
</protein>
<sequence length="80" mass="9442">MKLLLTGVLDQLRSCSLDVSICSFNQLQPCWELCLLLSFYHVWNWNLFIWELGLFVYELVYLGNLLGFVDFFCLKLARIC</sequence>
<dbReference type="EMBL" id="PDCK01000042">
    <property type="protein sequence ID" value="PRQ39576.1"/>
    <property type="molecule type" value="Genomic_DNA"/>
</dbReference>
<keyword evidence="1" id="KW-0812">Transmembrane</keyword>
<evidence type="ECO:0000313" key="2">
    <source>
        <dbReference type="EMBL" id="PRQ39576.1"/>
    </source>
</evidence>
<proteinExistence type="predicted"/>
<feature type="transmembrane region" description="Helical" evidence="1">
    <location>
        <begin position="47"/>
        <end position="74"/>
    </location>
</feature>
<name>A0A2P6QZJ6_ROSCH</name>
<reference evidence="2 3" key="1">
    <citation type="journal article" date="2018" name="Nat. Genet.">
        <title>The Rosa genome provides new insights in the design of modern roses.</title>
        <authorList>
            <person name="Bendahmane M."/>
        </authorList>
    </citation>
    <scope>NUCLEOTIDE SEQUENCE [LARGE SCALE GENOMIC DNA]</scope>
    <source>
        <strain evidence="3">cv. Old Blush</strain>
    </source>
</reference>
<dbReference type="AlphaFoldDB" id="A0A2P6QZJ6"/>
<dbReference type="Gramene" id="PRQ39576">
    <property type="protein sequence ID" value="PRQ39576"/>
    <property type="gene ID" value="RchiOBHm_Chr4g0426781"/>
</dbReference>
<dbReference type="Proteomes" id="UP000238479">
    <property type="component" value="Chromosome 4"/>
</dbReference>
<evidence type="ECO:0000256" key="1">
    <source>
        <dbReference type="SAM" id="Phobius"/>
    </source>
</evidence>
<organism evidence="2 3">
    <name type="scientific">Rosa chinensis</name>
    <name type="common">China rose</name>
    <dbReference type="NCBI Taxonomy" id="74649"/>
    <lineage>
        <taxon>Eukaryota</taxon>
        <taxon>Viridiplantae</taxon>
        <taxon>Streptophyta</taxon>
        <taxon>Embryophyta</taxon>
        <taxon>Tracheophyta</taxon>
        <taxon>Spermatophyta</taxon>
        <taxon>Magnoliopsida</taxon>
        <taxon>eudicotyledons</taxon>
        <taxon>Gunneridae</taxon>
        <taxon>Pentapetalae</taxon>
        <taxon>rosids</taxon>
        <taxon>fabids</taxon>
        <taxon>Rosales</taxon>
        <taxon>Rosaceae</taxon>
        <taxon>Rosoideae</taxon>
        <taxon>Rosoideae incertae sedis</taxon>
        <taxon>Rosa</taxon>
    </lineage>
</organism>
<keyword evidence="1" id="KW-1133">Transmembrane helix</keyword>